<protein>
    <recommendedName>
        <fullName evidence="2 10">FAD:protein FMN transferase</fullName>
        <ecNumber evidence="1 10">2.7.1.180</ecNumber>
    </recommendedName>
    <alternativeName>
        <fullName evidence="8 10">Flavin transferase</fullName>
    </alternativeName>
</protein>
<dbReference type="Proteomes" id="UP000787625">
    <property type="component" value="Unassembled WGS sequence"/>
</dbReference>
<accession>A0A9D2UIQ8</accession>
<evidence type="ECO:0000313" key="14">
    <source>
        <dbReference type="Proteomes" id="UP000787625"/>
    </source>
</evidence>
<dbReference type="Gene3D" id="3.10.520.10">
    <property type="entry name" value="ApbE-like domains"/>
    <property type="match status" value="1"/>
</dbReference>
<dbReference type="PANTHER" id="PTHR30040">
    <property type="entry name" value="THIAMINE BIOSYNTHESIS LIPOPROTEIN APBE"/>
    <property type="match status" value="1"/>
</dbReference>
<comment type="catalytic activity">
    <reaction evidence="9 10">
        <text>L-threonyl-[protein] + FAD = FMN-L-threonyl-[protein] + AMP + H(+)</text>
        <dbReference type="Rhea" id="RHEA:36847"/>
        <dbReference type="Rhea" id="RHEA-COMP:11060"/>
        <dbReference type="Rhea" id="RHEA-COMP:11061"/>
        <dbReference type="ChEBI" id="CHEBI:15378"/>
        <dbReference type="ChEBI" id="CHEBI:30013"/>
        <dbReference type="ChEBI" id="CHEBI:57692"/>
        <dbReference type="ChEBI" id="CHEBI:74257"/>
        <dbReference type="ChEBI" id="CHEBI:456215"/>
        <dbReference type="EC" id="2.7.1.180"/>
    </reaction>
</comment>
<feature type="binding site" evidence="11">
    <location>
        <position position="296"/>
    </location>
    <ligand>
        <name>Mg(2+)</name>
        <dbReference type="ChEBI" id="CHEBI:18420"/>
    </ligand>
</feature>
<comment type="cofactor">
    <cofactor evidence="11">
        <name>Mg(2+)</name>
        <dbReference type="ChEBI" id="CHEBI:18420"/>
    </cofactor>
    <cofactor evidence="11">
        <name>Mn(2+)</name>
        <dbReference type="ChEBI" id="CHEBI:29035"/>
    </cofactor>
    <text evidence="11">Magnesium. Can also use manganese.</text>
</comment>
<evidence type="ECO:0000313" key="13">
    <source>
        <dbReference type="EMBL" id="HJD53245.1"/>
    </source>
</evidence>
<evidence type="ECO:0000256" key="5">
    <source>
        <dbReference type="ARBA" id="ARBA00022723"/>
    </source>
</evidence>
<gene>
    <name evidence="13" type="ORF">IAA93_05930</name>
</gene>
<dbReference type="EMBL" id="DWUP01000131">
    <property type="protein sequence ID" value="HJD53245.1"/>
    <property type="molecule type" value="Genomic_DNA"/>
</dbReference>
<keyword evidence="6 10" id="KW-0274">FAD</keyword>
<evidence type="ECO:0000256" key="3">
    <source>
        <dbReference type="ARBA" id="ARBA00022630"/>
    </source>
</evidence>
<keyword evidence="12" id="KW-0812">Transmembrane</keyword>
<evidence type="ECO:0000256" key="8">
    <source>
        <dbReference type="ARBA" id="ARBA00031306"/>
    </source>
</evidence>
<evidence type="ECO:0000256" key="1">
    <source>
        <dbReference type="ARBA" id="ARBA00011955"/>
    </source>
</evidence>
<evidence type="ECO:0000256" key="12">
    <source>
        <dbReference type="SAM" id="Phobius"/>
    </source>
</evidence>
<keyword evidence="5 10" id="KW-0479">Metal-binding</keyword>
<dbReference type="PIRSF" id="PIRSF006268">
    <property type="entry name" value="ApbE"/>
    <property type="match status" value="1"/>
</dbReference>
<keyword evidence="12" id="KW-1133">Transmembrane helix</keyword>
<name>A0A9D2UIQ8_9BACT</name>
<evidence type="ECO:0000256" key="4">
    <source>
        <dbReference type="ARBA" id="ARBA00022679"/>
    </source>
</evidence>
<evidence type="ECO:0000256" key="11">
    <source>
        <dbReference type="PIRSR" id="PIRSR006268-2"/>
    </source>
</evidence>
<evidence type="ECO:0000256" key="9">
    <source>
        <dbReference type="ARBA" id="ARBA00048540"/>
    </source>
</evidence>
<keyword evidence="7 10" id="KW-0460">Magnesium</keyword>
<dbReference type="GO" id="GO:0046872">
    <property type="term" value="F:metal ion binding"/>
    <property type="evidence" value="ECO:0007669"/>
    <property type="project" value="UniProtKB-UniRule"/>
</dbReference>
<proteinExistence type="inferred from homology"/>
<organism evidence="13 14">
    <name type="scientific">Candidatus Avibacteroides avistercoris</name>
    <dbReference type="NCBI Taxonomy" id="2840690"/>
    <lineage>
        <taxon>Bacteria</taxon>
        <taxon>Pseudomonadati</taxon>
        <taxon>Bacteroidota</taxon>
        <taxon>Bacteroidia</taxon>
        <taxon>Bacteroidales</taxon>
        <taxon>Bacteroidaceae</taxon>
        <taxon>Bacteroidaceae incertae sedis</taxon>
        <taxon>Candidatus Avibacteroides</taxon>
    </lineage>
</organism>
<dbReference type="InterPro" id="IPR003374">
    <property type="entry name" value="ApbE-like_sf"/>
</dbReference>
<dbReference type="InterPro" id="IPR024932">
    <property type="entry name" value="ApbE"/>
</dbReference>
<feature type="binding site" evidence="11">
    <location>
        <position position="292"/>
    </location>
    <ligand>
        <name>Mg(2+)</name>
        <dbReference type="ChEBI" id="CHEBI:18420"/>
    </ligand>
</feature>
<evidence type="ECO:0000256" key="7">
    <source>
        <dbReference type="ARBA" id="ARBA00022842"/>
    </source>
</evidence>
<comment type="caution">
    <text evidence="13">The sequence shown here is derived from an EMBL/GenBank/DDBJ whole genome shotgun (WGS) entry which is preliminary data.</text>
</comment>
<reference evidence="13" key="2">
    <citation type="submission" date="2021-04" db="EMBL/GenBank/DDBJ databases">
        <authorList>
            <person name="Gilroy R."/>
        </authorList>
    </citation>
    <scope>NUCLEOTIDE SEQUENCE</scope>
    <source>
        <strain evidence="13">MalCec1-1739</strain>
    </source>
</reference>
<dbReference type="GO" id="GO:0016740">
    <property type="term" value="F:transferase activity"/>
    <property type="evidence" value="ECO:0007669"/>
    <property type="project" value="UniProtKB-UniRule"/>
</dbReference>
<keyword evidence="3 10" id="KW-0285">Flavoprotein</keyword>
<feature type="binding site" evidence="11">
    <location>
        <position position="174"/>
    </location>
    <ligand>
        <name>Mg(2+)</name>
        <dbReference type="ChEBI" id="CHEBI:18420"/>
    </ligand>
</feature>
<keyword evidence="4 10" id="KW-0808">Transferase</keyword>
<sequence>MNDNKPGNARKWVFNTLFLIILFAGTIIIIRRHNTTWQEDRGMTFGTFYNIKYRSEDNFKADIEAELRKVDASLSMFNDSSIVSKLNRGEDVLPDSMFMTVFSKGMEVARNTGGLYDITVAPLCNAWGFGFKHSLDVTPAVIDSLLQFVGYERISISGRRIVKDDPRCMIDLSSIAKGYGCDAVASLLKRNGIYDYMVEIGGEVTASGTNSRGEAWRIGINKPVDDTLGVNHDIQAVIRIENSGVATSGNYRNYYISDGKKYSHTINPVTGYPVSHNLLSATVIADDCMTADAYATAFMVMGLEQAKLYADTSAAIKAAYFISDDGNGGYRADFTRDMALFLDNGGKAKE</sequence>
<dbReference type="Pfam" id="PF02424">
    <property type="entry name" value="ApbE"/>
    <property type="match status" value="1"/>
</dbReference>
<dbReference type="PANTHER" id="PTHR30040:SF2">
    <property type="entry name" value="FAD:PROTEIN FMN TRANSFERASE"/>
    <property type="match status" value="1"/>
</dbReference>
<evidence type="ECO:0000256" key="6">
    <source>
        <dbReference type="ARBA" id="ARBA00022827"/>
    </source>
</evidence>
<comment type="similarity">
    <text evidence="10">Belongs to the ApbE family.</text>
</comment>
<reference evidence="13" key="1">
    <citation type="journal article" date="2021" name="PeerJ">
        <title>Extensive microbial diversity within the chicken gut microbiome revealed by metagenomics and culture.</title>
        <authorList>
            <person name="Gilroy R."/>
            <person name="Ravi A."/>
            <person name="Getino M."/>
            <person name="Pursley I."/>
            <person name="Horton D.L."/>
            <person name="Alikhan N.F."/>
            <person name="Baker D."/>
            <person name="Gharbi K."/>
            <person name="Hall N."/>
            <person name="Watson M."/>
            <person name="Adriaenssens E.M."/>
            <person name="Foster-Nyarko E."/>
            <person name="Jarju S."/>
            <person name="Secka A."/>
            <person name="Antonio M."/>
            <person name="Oren A."/>
            <person name="Chaudhuri R.R."/>
            <person name="La Ragione R."/>
            <person name="Hildebrand F."/>
            <person name="Pallen M.J."/>
        </authorList>
    </citation>
    <scope>NUCLEOTIDE SEQUENCE</scope>
    <source>
        <strain evidence="13">MalCec1-1739</strain>
    </source>
</reference>
<dbReference type="EC" id="2.7.1.180" evidence="1 10"/>
<keyword evidence="12" id="KW-0472">Membrane</keyword>
<dbReference type="AlphaFoldDB" id="A0A9D2UIQ8"/>
<dbReference type="SUPFAM" id="SSF143631">
    <property type="entry name" value="ApbE-like"/>
    <property type="match status" value="1"/>
</dbReference>
<evidence type="ECO:0000256" key="2">
    <source>
        <dbReference type="ARBA" id="ARBA00016337"/>
    </source>
</evidence>
<evidence type="ECO:0000256" key="10">
    <source>
        <dbReference type="PIRNR" id="PIRNR006268"/>
    </source>
</evidence>
<feature type="transmembrane region" description="Helical" evidence="12">
    <location>
        <begin position="12"/>
        <end position="30"/>
    </location>
</feature>